<protein>
    <submittedName>
        <fullName evidence="1">Uncharacterized protein</fullName>
    </submittedName>
</protein>
<dbReference type="Proteomes" id="UP000799424">
    <property type="component" value="Unassembled WGS sequence"/>
</dbReference>
<keyword evidence="2" id="KW-1185">Reference proteome</keyword>
<sequence length="78" mass="8538">MRRRRAWLLSCSAPHLPRPPGRSFPLQLTSCGRHSFTSLHLAVTTTSAVRILTPVILFGTGDVVFVVAAPWPTQSSLL</sequence>
<dbReference type="EMBL" id="MU006216">
    <property type="protein sequence ID" value="KAF2833842.1"/>
    <property type="molecule type" value="Genomic_DNA"/>
</dbReference>
<gene>
    <name evidence="1" type="ORF">CC86DRAFT_15680</name>
</gene>
<evidence type="ECO:0000313" key="2">
    <source>
        <dbReference type="Proteomes" id="UP000799424"/>
    </source>
</evidence>
<accession>A0A6A7AL03</accession>
<evidence type="ECO:0000313" key="1">
    <source>
        <dbReference type="EMBL" id="KAF2833842.1"/>
    </source>
</evidence>
<reference evidence="1" key="1">
    <citation type="journal article" date="2020" name="Stud. Mycol.">
        <title>101 Dothideomycetes genomes: a test case for predicting lifestyles and emergence of pathogens.</title>
        <authorList>
            <person name="Haridas S."/>
            <person name="Albert R."/>
            <person name="Binder M."/>
            <person name="Bloem J."/>
            <person name="Labutti K."/>
            <person name="Salamov A."/>
            <person name="Andreopoulos B."/>
            <person name="Baker S."/>
            <person name="Barry K."/>
            <person name="Bills G."/>
            <person name="Bluhm B."/>
            <person name="Cannon C."/>
            <person name="Castanera R."/>
            <person name="Culley D."/>
            <person name="Daum C."/>
            <person name="Ezra D."/>
            <person name="Gonzalez J."/>
            <person name="Henrissat B."/>
            <person name="Kuo A."/>
            <person name="Liang C."/>
            <person name="Lipzen A."/>
            <person name="Lutzoni F."/>
            <person name="Magnuson J."/>
            <person name="Mondo S."/>
            <person name="Nolan M."/>
            <person name="Ohm R."/>
            <person name="Pangilinan J."/>
            <person name="Park H.-J."/>
            <person name="Ramirez L."/>
            <person name="Alfaro M."/>
            <person name="Sun H."/>
            <person name="Tritt A."/>
            <person name="Yoshinaga Y."/>
            <person name="Zwiers L.-H."/>
            <person name="Turgeon B."/>
            <person name="Goodwin S."/>
            <person name="Spatafora J."/>
            <person name="Crous P."/>
            <person name="Grigoriev I."/>
        </authorList>
    </citation>
    <scope>NUCLEOTIDE SEQUENCE</scope>
    <source>
        <strain evidence="1">CBS 113818</strain>
    </source>
</reference>
<name>A0A6A7AL03_9PLEO</name>
<dbReference type="AlphaFoldDB" id="A0A6A7AL03"/>
<proteinExistence type="predicted"/>
<organism evidence="1 2">
    <name type="scientific">Ophiobolus disseminans</name>
    <dbReference type="NCBI Taxonomy" id="1469910"/>
    <lineage>
        <taxon>Eukaryota</taxon>
        <taxon>Fungi</taxon>
        <taxon>Dikarya</taxon>
        <taxon>Ascomycota</taxon>
        <taxon>Pezizomycotina</taxon>
        <taxon>Dothideomycetes</taxon>
        <taxon>Pleosporomycetidae</taxon>
        <taxon>Pleosporales</taxon>
        <taxon>Pleosporineae</taxon>
        <taxon>Phaeosphaeriaceae</taxon>
        <taxon>Ophiobolus</taxon>
    </lineage>
</organism>